<gene>
    <name evidence="4" type="primary">RPL27</name>
    <name evidence="4" type="ORF">FOZ61_006406</name>
</gene>
<dbReference type="OrthoDB" id="2365484at2759"/>
<dbReference type="InterPro" id="IPR038655">
    <property type="entry name" value="Ribosomal_eL27_sf"/>
</dbReference>
<reference evidence="4 5" key="1">
    <citation type="submission" date="2020-04" db="EMBL/GenBank/DDBJ databases">
        <title>Perkinsus olseni comparative genomics.</title>
        <authorList>
            <person name="Bogema D.R."/>
        </authorList>
    </citation>
    <scope>NUCLEOTIDE SEQUENCE [LARGE SCALE GENOMIC DNA]</scope>
    <source>
        <strain evidence="4">ATCC PRA-179</strain>
    </source>
</reference>
<organism evidence="4 5">
    <name type="scientific">Perkinsus olseni</name>
    <name type="common">Perkinsus atlanticus</name>
    <dbReference type="NCBI Taxonomy" id="32597"/>
    <lineage>
        <taxon>Eukaryota</taxon>
        <taxon>Sar</taxon>
        <taxon>Alveolata</taxon>
        <taxon>Perkinsozoa</taxon>
        <taxon>Perkinsea</taxon>
        <taxon>Perkinsida</taxon>
        <taxon>Perkinsidae</taxon>
        <taxon>Perkinsus</taxon>
    </lineage>
</organism>
<evidence type="ECO:0000256" key="2">
    <source>
        <dbReference type="ARBA" id="ARBA00022980"/>
    </source>
</evidence>
<dbReference type="Gene3D" id="2.30.30.770">
    <property type="match status" value="1"/>
</dbReference>
<proteinExistence type="inferred from homology"/>
<evidence type="ECO:0000313" key="4">
    <source>
        <dbReference type="EMBL" id="KAF4657230.1"/>
    </source>
</evidence>
<dbReference type="GO" id="GO:0006412">
    <property type="term" value="P:translation"/>
    <property type="evidence" value="ECO:0007669"/>
    <property type="project" value="InterPro"/>
</dbReference>
<sequence length="357" mass="40152">MGFALMSNLPFSIALRARRAAPDILCSFVNDKLNTASASFYFIVEKETMPRTSHITCPDFGDDGDQHRTFTSEFSGHPSALASYYVPGPMMEHDIQTMKLYEFKAPPPNDTGLDPLGKTIQAPPELLPSYPHSAATVWEMKLISFGDLGDKKACLATMASIKLRYHTFTAFCDAYRNVSNSAVEAARNQTWHFWDKGEEHIEVFPPLGNLEGILRAGRVVVLLNGRQAGHKAVIAKVSENGTKSHPYGHCLVVGIEKHPQSVTKKMSMKKQDKRSRVKTFVKYVNFNHLIATRYTLPHDIDGKSLVSDEQMQTVDGRKQAKLSFSKLMKEKFQRPSLEKSGNKPSKDLVFLRRKLRF</sequence>
<dbReference type="AlphaFoldDB" id="A0A7J6LE32"/>
<dbReference type="InterPro" id="IPR008991">
    <property type="entry name" value="Translation_prot_SH3-like_sf"/>
</dbReference>
<accession>A0A7J6LE32</accession>
<dbReference type="SUPFAM" id="SSF50104">
    <property type="entry name" value="Translation proteins SH3-like domain"/>
    <property type="match status" value="1"/>
</dbReference>
<dbReference type="GO" id="GO:0003735">
    <property type="term" value="F:structural constituent of ribosome"/>
    <property type="evidence" value="ECO:0007669"/>
    <property type="project" value="InterPro"/>
</dbReference>
<dbReference type="EMBL" id="JABAHT010000365">
    <property type="protein sequence ID" value="KAF4657230.1"/>
    <property type="molecule type" value="Genomic_DNA"/>
</dbReference>
<dbReference type="PANTHER" id="PTHR10497">
    <property type="entry name" value="60S RIBOSOMAL PROTEIN L27"/>
    <property type="match status" value="1"/>
</dbReference>
<keyword evidence="3" id="KW-0687">Ribonucleoprotein</keyword>
<dbReference type="InterPro" id="IPR041991">
    <property type="entry name" value="Ribosomal_eL27_KOW"/>
</dbReference>
<dbReference type="CDD" id="cd06090">
    <property type="entry name" value="KOW_RPL27"/>
    <property type="match status" value="1"/>
</dbReference>
<evidence type="ECO:0000256" key="1">
    <source>
        <dbReference type="ARBA" id="ARBA00009124"/>
    </source>
</evidence>
<evidence type="ECO:0000313" key="5">
    <source>
        <dbReference type="Proteomes" id="UP000570595"/>
    </source>
</evidence>
<comment type="caution">
    <text evidence="4">The sequence shown here is derived from an EMBL/GenBank/DDBJ whole genome shotgun (WGS) entry which is preliminary data.</text>
</comment>
<protein>
    <submittedName>
        <fullName evidence="4">60S ribosomal protein L27</fullName>
    </submittedName>
</protein>
<keyword evidence="2 4" id="KW-0689">Ribosomal protein</keyword>
<evidence type="ECO:0000256" key="3">
    <source>
        <dbReference type="ARBA" id="ARBA00023274"/>
    </source>
</evidence>
<comment type="similarity">
    <text evidence="1">Belongs to the eukaryotic ribosomal protein eL27 family.</text>
</comment>
<dbReference type="GO" id="GO:0005840">
    <property type="term" value="C:ribosome"/>
    <property type="evidence" value="ECO:0007669"/>
    <property type="project" value="UniProtKB-KW"/>
</dbReference>
<dbReference type="InterPro" id="IPR001141">
    <property type="entry name" value="Ribosomal_eL27"/>
</dbReference>
<dbReference type="GO" id="GO:1990904">
    <property type="term" value="C:ribonucleoprotein complex"/>
    <property type="evidence" value="ECO:0007669"/>
    <property type="project" value="UniProtKB-KW"/>
</dbReference>
<dbReference type="Proteomes" id="UP000570595">
    <property type="component" value="Unassembled WGS sequence"/>
</dbReference>
<dbReference type="Pfam" id="PF01777">
    <property type="entry name" value="Ribosomal_L27e"/>
    <property type="match status" value="1"/>
</dbReference>
<name>A0A7J6LE32_PEROL</name>